<dbReference type="AlphaFoldDB" id="A0A9P6NJC2"/>
<keyword evidence="2" id="KW-1185">Reference proteome</keyword>
<evidence type="ECO:0000313" key="2">
    <source>
        <dbReference type="Proteomes" id="UP000886653"/>
    </source>
</evidence>
<proteinExistence type="predicted"/>
<gene>
    <name evidence="1" type="ORF">CROQUDRAFT_658913</name>
</gene>
<reference evidence="1" key="1">
    <citation type="submission" date="2013-11" db="EMBL/GenBank/DDBJ databases">
        <title>Genome sequence of the fusiform rust pathogen reveals effectors for host alternation and coevolution with pine.</title>
        <authorList>
            <consortium name="DOE Joint Genome Institute"/>
            <person name="Smith K."/>
            <person name="Pendleton A."/>
            <person name="Kubisiak T."/>
            <person name="Anderson C."/>
            <person name="Salamov A."/>
            <person name="Aerts A."/>
            <person name="Riley R."/>
            <person name="Clum A."/>
            <person name="Lindquist E."/>
            <person name="Ence D."/>
            <person name="Campbell M."/>
            <person name="Kronenberg Z."/>
            <person name="Feau N."/>
            <person name="Dhillon B."/>
            <person name="Hamelin R."/>
            <person name="Burleigh J."/>
            <person name="Smith J."/>
            <person name="Yandell M."/>
            <person name="Nelson C."/>
            <person name="Grigoriev I."/>
            <person name="Davis J."/>
        </authorList>
    </citation>
    <scope>NUCLEOTIDE SEQUENCE</scope>
    <source>
        <strain evidence="1">G11</strain>
    </source>
</reference>
<protein>
    <submittedName>
        <fullName evidence="1">Uncharacterized protein</fullName>
    </submittedName>
</protein>
<dbReference type="EMBL" id="MU167280">
    <property type="protein sequence ID" value="KAG0145232.1"/>
    <property type="molecule type" value="Genomic_DNA"/>
</dbReference>
<dbReference type="Proteomes" id="UP000886653">
    <property type="component" value="Unassembled WGS sequence"/>
</dbReference>
<comment type="caution">
    <text evidence="1">The sequence shown here is derived from an EMBL/GenBank/DDBJ whole genome shotgun (WGS) entry which is preliminary data.</text>
</comment>
<evidence type="ECO:0000313" key="1">
    <source>
        <dbReference type="EMBL" id="KAG0145232.1"/>
    </source>
</evidence>
<organism evidence="1 2">
    <name type="scientific">Cronartium quercuum f. sp. fusiforme G11</name>
    <dbReference type="NCBI Taxonomy" id="708437"/>
    <lineage>
        <taxon>Eukaryota</taxon>
        <taxon>Fungi</taxon>
        <taxon>Dikarya</taxon>
        <taxon>Basidiomycota</taxon>
        <taxon>Pucciniomycotina</taxon>
        <taxon>Pucciniomycetes</taxon>
        <taxon>Pucciniales</taxon>
        <taxon>Coleosporiaceae</taxon>
        <taxon>Cronartium</taxon>
    </lineage>
</organism>
<accession>A0A9P6NJC2</accession>
<name>A0A9P6NJC2_9BASI</name>
<sequence length="69" mass="7936">MAFSHPFIEGDSFESTTQVITEDYFEESIPKSKFELTEVSSTSLTHSEDYLKILEELERLLDPGMESSR</sequence>